<evidence type="ECO:0000256" key="1">
    <source>
        <dbReference type="ARBA" id="ARBA00004141"/>
    </source>
</evidence>
<feature type="transmembrane region" description="Helical" evidence="6">
    <location>
        <begin position="229"/>
        <end position="246"/>
    </location>
</feature>
<feature type="transmembrane region" description="Helical" evidence="6">
    <location>
        <begin position="114"/>
        <end position="132"/>
    </location>
</feature>
<feature type="transmembrane region" description="Helical" evidence="6">
    <location>
        <begin position="52"/>
        <end position="77"/>
    </location>
</feature>
<dbReference type="SUPFAM" id="SSF103481">
    <property type="entry name" value="Multidrug resistance efflux transporter EmrE"/>
    <property type="match status" value="2"/>
</dbReference>
<feature type="transmembrane region" description="Helical" evidence="6">
    <location>
        <begin position="196"/>
        <end position="217"/>
    </location>
</feature>
<dbReference type="GO" id="GO:0016020">
    <property type="term" value="C:membrane"/>
    <property type="evidence" value="ECO:0007669"/>
    <property type="project" value="UniProtKB-SubCell"/>
</dbReference>
<evidence type="ECO:0000313" key="9">
    <source>
        <dbReference type="Proteomes" id="UP000199245"/>
    </source>
</evidence>
<keyword evidence="3 6" id="KW-0812">Transmembrane</keyword>
<keyword evidence="5 6" id="KW-0472">Membrane</keyword>
<feature type="transmembrane region" description="Helical" evidence="6">
    <location>
        <begin position="252"/>
        <end position="270"/>
    </location>
</feature>
<feature type="transmembrane region" description="Helical" evidence="6">
    <location>
        <begin position="27"/>
        <end position="45"/>
    </location>
</feature>
<evidence type="ECO:0000256" key="4">
    <source>
        <dbReference type="ARBA" id="ARBA00022989"/>
    </source>
</evidence>
<evidence type="ECO:0000313" key="8">
    <source>
        <dbReference type="EMBL" id="SDD18533.1"/>
    </source>
</evidence>
<comment type="subcellular location">
    <subcellularLocation>
        <location evidence="1">Membrane</location>
        <topology evidence="1">Multi-pass membrane protein</topology>
    </subcellularLocation>
</comment>
<dbReference type="AlphaFoldDB" id="A0A1G6SNX4"/>
<dbReference type="Gene3D" id="1.10.3730.20">
    <property type="match status" value="1"/>
</dbReference>
<accession>A0A1G6SNX4</accession>
<evidence type="ECO:0000256" key="2">
    <source>
        <dbReference type="ARBA" id="ARBA00009853"/>
    </source>
</evidence>
<organism evidence="8 9">
    <name type="scientific">Bradyrhizobium brasilense</name>
    <dbReference type="NCBI Taxonomy" id="1419277"/>
    <lineage>
        <taxon>Bacteria</taxon>
        <taxon>Pseudomonadati</taxon>
        <taxon>Pseudomonadota</taxon>
        <taxon>Alphaproteobacteria</taxon>
        <taxon>Hyphomicrobiales</taxon>
        <taxon>Nitrobacteraceae</taxon>
        <taxon>Bradyrhizobium</taxon>
    </lineage>
</organism>
<reference evidence="8 9" key="1">
    <citation type="submission" date="2016-10" db="EMBL/GenBank/DDBJ databases">
        <authorList>
            <person name="de Groot N.N."/>
        </authorList>
    </citation>
    <scope>NUCLEOTIDE SEQUENCE [LARGE SCALE GENOMIC DNA]</scope>
    <source>
        <strain evidence="8 9">R5</strain>
    </source>
</reference>
<dbReference type="InterPro" id="IPR000620">
    <property type="entry name" value="EamA_dom"/>
</dbReference>
<feature type="transmembrane region" description="Helical" evidence="6">
    <location>
        <begin position="83"/>
        <end position="105"/>
    </location>
</feature>
<name>A0A1G6SNX4_9BRAD</name>
<evidence type="ECO:0000256" key="3">
    <source>
        <dbReference type="ARBA" id="ARBA00022692"/>
    </source>
</evidence>
<evidence type="ECO:0000256" key="6">
    <source>
        <dbReference type="SAM" id="Phobius"/>
    </source>
</evidence>
<protein>
    <submittedName>
        <fullName evidence="8">Permease of the drug/metabolite transporter (DMT) superfamily</fullName>
    </submittedName>
</protein>
<dbReference type="InterPro" id="IPR037185">
    <property type="entry name" value="EmrE-like"/>
</dbReference>
<feature type="domain" description="EamA" evidence="7">
    <location>
        <begin position="2"/>
        <end position="128"/>
    </location>
</feature>
<gene>
    <name evidence="8" type="ORF">SAMN05216337_1008172</name>
</gene>
<feature type="domain" description="EamA" evidence="7">
    <location>
        <begin position="138"/>
        <end position="264"/>
    </location>
</feature>
<feature type="transmembrane region" description="Helical" evidence="6">
    <location>
        <begin position="167"/>
        <end position="190"/>
    </location>
</feature>
<dbReference type="Pfam" id="PF00892">
    <property type="entry name" value="EamA"/>
    <property type="match status" value="2"/>
</dbReference>
<dbReference type="PANTHER" id="PTHR22911">
    <property type="entry name" value="ACYL-MALONYL CONDENSING ENZYME-RELATED"/>
    <property type="match status" value="1"/>
</dbReference>
<dbReference type="EMBL" id="FMZW01000008">
    <property type="protein sequence ID" value="SDD18533.1"/>
    <property type="molecule type" value="Genomic_DNA"/>
</dbReference>
<evidence type="ECO:0000259" key="7">
    <source>
        <dbReference type="Pfam" id="PF00892"/>
    </source>
</evidence>
<sequence length="292" mass="30539">MAAAMASFTVNDTITKAVSAELNIGEILLVRGLVAMVLVAALAWYRDALRSFSVLLIWPVGLRVLGEIGGTLTYLSAIAQIPLANASAIFQALPLVITLGAALVFGEPVGWRRWLAIAAGFIGVLVIVRPGAEGFSQAALLALASVGFCAVRDLATRRIPKELPTVFITLLTTVTVTTAGAVVLVPLGGWRPPSGTALGLLILAAVLILIGYQCIIVSLRTGDISAVAPFRYTALPWAMLTGYLAFGHKPDGPMLAGAAIIVASGLYAFYRERKRDKLRPAATGPGLPPDGL</sequence>
<proteinExistence type="inferred from homology"/>
<evidence type="ECO:0000256" key="5">
    <source>
        <dbReference type="ARBA" id="ARBA00023136"/>
    </source>
</evidence>
<dbReference type="PANTHER" id="PTHR22911:SF6">
    <property type="entry name" value="SOLUTE CARRIER FAMILY 35 MEMBER G1"/>
    <property type="match status" value="1"/>
</dbReference>
<dbReference type="Proteomes" id="UP000199245">
    <property type="component" value="Unassembled WGS sequence"/>
</dbReference>
<keyword evidence="4 6" id="KW-1133">Transmembrane helix</keyword>
<comment type="similarity">
    <text evidence="2">Belongs to the drug/metabolite transporter (DMT) superfamily. 10 TMS drug/metabolite exporter (DME) (TC 2.A.7.3) family.</text>
</comment>